<dbReference type="CDD" id="cd01129">
    <property type="entry name" value="PulE-GspE-like"/>
    <property type="match status" value="1"/>
</dbReference>
<dbReference type="PANTHER" id="PTHR30258">
    <property type="entry name" value="TYPE II SECRETION SYSTEM PROTEIN GSPE-RELATED"/>
    <property type="match status" value="1"/>
</dbReference>
<dbReference type="SUPFAM" id="SSF160246">
    <property type="entry name" value="EspE N-terminal domain-like"/>
    <property type="match status" value="1"/>
</dbReference>
<dbReference type="GO" id="GO:0005524">
    <property type="term" value="F:ATP binding"/>
    <property type="evidence" value="ECO:0007669"/>
    <property type="project" value="UniProtKB-KW"/>
</dbReference>
<dbReference type="PROSITE" id="PS00662">
    <property type="entry name" value="T2SP_E"/>
    <property type="match status" value="1"/>
</dbReference>
<dbReference type="InterPro" id="IPR007831">
    <property type="entry name" value="T2SS_GspE_N"/>
</dbReference>
<dbReference type="InterPro" id="IPR027417">
    <property type="entry name" value="P-loop_NTPase"/>
</dbReference>
<dbReference type="InterPro" id="IPR001482">
    <property type="entry name" value="T2SS/T4SS_dom"/>
</dbReference>
<dbReference type="Pfam" id="PF05157">
    <property type="entry name" value="MshEN"/>
    <property type="match status" value="1"/>
</dbReference>
<comment type="similarity">
    <text evidence="1">Belongs to the GSP E family.</text>
</comment>
<dbReference type="AlphaFoldDB" id="A0A931YDJ6"/>
<keyword evidence="2" id="KW-0547">Nucleotide-binding</keyword>
<accession>A0A931YDJ6</accession>
<dbReference type="SUPFAM" id="SSF52540">
    <property type="entry name" value="P-loop containing nucleoside triphosphate hydrolases"/>
    <property type="match status" value="1"/>
</dbReference>
<proteinExistence type="inferred from homology"/>
<dbReference type="PANTHER" id="PTHR30258:SF3">
    <property type="entry name" value="SLL1921 PROTEIN"/>
    <property type="match status" value="1"/>
</dbReference>
<gene>
    <name evidence="5" type="primary">tadA</name>
    <name evidence="5" type="ORF">HYV66_01520</name>
</gene>
<evidence type="ECO:0000313" key="6">
    <source>
        <dbReference type="Proteomes" id="UP000709672"/>
    </source>
</evidence>
<dbReference type="GO" id="GO:0005886">
    <property type="term" value="C:plasma membrane"/>
    <property type="evidence" value="ECO:0007669"/>
    <property type="project" value="TreeGrafter"/>
</dbReference>
<dbReference type="FunFam" id="3.40.50.300:FF:000398">
    <property type="entry name" value="Type IV pilus assembly ATPase PilB"/>
    <property type="match status" value="1"/>
</dbReference>
<evidence type="ECO:0000259" key="4">
    <source>
        <dbReference type="PROSITE" id="PS00662"/>
    </source>
</evidence>
<name>A0A931YDJ6_9BACT</name>
<dbReference type="GO" id="GO:0016887">
    <property type="term" value="F:ATP hydrolysis activity"/>
    <property type="evidence" value="ECO:0007669"/>
    <property type="project" value="TreeGrafter"/>
</dbReference>
<keyword evidence="3" id="KW-0067">ATP-binding</keyword>
<organism evidence="5 6">
    <name type="scientific">Candidatus Sungiibacteriota bacterium</name>
    <dbReference type="NCBI Taxonomy" id="2750080"/>
    <lineage>
        <taxon>Bacteria</taxon>
        <taxon>Candidatus Sungiibacteriota</taxon>
    </lineage>
</organism>
<dbReference type="InterPro" id="IPR037257">
    <property type="entry name" value="T2SS_E_N_sf"/>
</dbReference>
<dbReference type="Gene3D" id="3.40.50.300">
    <property type="entry name" value="P-loop containing nucleotide triphosphate hydrolases"/>
    <property type="match status" value="1"/>
</dbReference>
<dbReference type="EMBL" id="JACPHQ010000017">
    <property type="protein sequence ID" value="MBI2465894.1"/>
    <property type="molecule type" value="Genomic_DNA"/>
</dbReference>
<feature type="domain" description="Bacterial type II secretion system protein E" evidence="4">
    <location>
        <begin position="388"/>
        <end position="402"/>
    </location>
</feature>
<evidence type="ECO:0000313" key="5">
    <source>
        <dbReference type="EMBL" id="MBI2465894.1"/>
    </source>
</evidence>
<dbReference type="Gene3D" id="3.30.450.90">
    <property type="match status" value="1"/>
</dbReference>
<dbReference type="Proteomes" id="UP000709672">
    <property type="component" value="Unassembled WGS sequence"/>
</dbReference>
<evidence type="ECO:0000256" key="3">
    <source>
        <dbReference type="ARBA" id="ARBA00022840"/>
    </source>
</evidence>
<protein>
    <submittedName>
        <fullName evidence="5">Flp pilus assembly complex ATPase component TadA</fullName>
    </submittedName>
</protein>
<sequence length="587" mass="65209">MTIDVEKLKKFLIDSNLVTAKNLELAEADSKETGRTLDAVLLRRNLVSEEMLAKAKAYVLGIPFVDLTNQNINADILKIIPENIARHNNIVAFRQSGNALEVAMLDPADLQTIDFIKKKSNLEILPRLTSRPSLESAIRQYRRSLEDEFNKIIKTETSEVVKIVGPADKGGGIKTDAQLNQVAQELPVIRVVDALIRHAILENASDIHIEPEDKEVVVRYRIDGVLKDVMMLPKEVHQGIVARVKVLSSLKLDEHRLPQDGRFKIESEGAKVSFRVSIFPVYEGEKAVMRLLREDVQGFTLESLGLYGQALESIHRAIKRPTGLVLVTGPTGSGKTTTLYTAMDILNTPEVNIATIEDPIEYRMPRINQTQVRPDIGFTFANGLRNLVRQDPDIVMVGEIRDNETAGLAINASLTGHLVLSTLHTNSAAGAVPRLIDMKVEPFLIASTVNVVAAQRLVRSLCPDSRAKYRLTAPEVAALGREINLEKILKVLKQEKTVGPKETWETIDFYRPQETESCPKGYKGRIGIFEVFEVTDKIQELIVKSATSDEIQKAAEEQGMMTMLADGFIKAAQGITSIEEVLRASRE</sequence>
<reference evidence="5" key="1">
    <citation type="submission" date="2020-07" db="EMBL/GenBank/DDBJ databases">
        <title>Huge and variable diversity of episymbiotic CPR bacteria and DPANN archaea in groundwater ecosystems.</title>
        <authorList>
            <person name="He C.Y."/>
            <person name="Keren R."/>
            <person name="Whittaker M."/>
            <person name="Farag I.F."/>
            <person name="Doudna J."/>
            <person name="Cate J.H.D."/>
            <person name="Banfield J.F."/>
        </authorList>
    </citation>
    <scope>NUCLEOTIDE SEQUENCE</scope>
    <source>
        <strain evidence="5">NC_groundwater_418_Ag_B-0.1um_45_10</strain>
    </source>
</reference>
<dbReference type="Gene3D" id="3.30.300.160">
    <property type="entry name" value="Type II secretion system, protein E, N-terminal domain"/>
    <property type="match status" value="1"/>
</dbReference>
<evidence type="ECO:0000256" key="1">
    <source>
        <dbReference type="ARBA" id="ARBA00006611"/>
    </source>
</evidence>
<evidence type="ECO:0000256" key="2">
    <source>
        <dbReference type="ARBA" id="ARBA00022741"/>
    </source>
</evidence>
<dbReference type="Pfam" id="PF00437">
    <property type="entry name" value="T2SSE"/>
    <property type="match status" value="1"/>
</dbReference>
<comment type="caution">
    <text evidence="5">The sequence shown here is derived from an EMBL/GenBank/DDBJ whole genome shotgun (WGS) entry which is preliminary data.</text>
</comment>